<sequence>EAKKGVFNREWLKVPEYEPFLKEYKPNSSQATYIACNQQFSVHYRKKFDIDNHMKTRKHQNKIKSFTINRQLITKTMKPLKEKDEVCAFETVFIYHGVKHGHSYLSQQCTTNICKATLFSSLVPNNLSCGRTKSTFIA</sequence>
<feature type="non-terminal residue" evidence="1">
    <location>
        <position position="1"/>
    </location>
</feature>
<dbReference type="Proteomes" id="UP000663823">
    <property type="component" value="Unassembled WGS sequence"/>
</dbReference>
<protein>
    <submittedName>
        <fullName evidence="1">Uncharacterized protein</fullName>
    </submittedName>
</protein>
<gene>
    <name evidence="1" type="ORF">OTI717_LOCUS42495</name>
</gene>
<proteinExistence type="predicted"/>
<dbReference type="AlphaFoldDB" id="A0A820IUD4"/>
<name>A0A820IUD4_9BILA</name>
<dbReference type="EMBL" id="CAJOAX010051951">
    <property type="protein sequence ID" value="CAF4316037.1"/>
    <property type="molecule type" value="Genomic_DNA"/>
</dbReference>
<evidence type="ECO:0000313" key="1">
    <source>
        <dbReference type="EMBL" id="CAF4316037.1"/>
    </source>
</evidence>
<accession>A0A820IUD4</accession>
<comment type="caution">
    <text evidence="1">The sequence shown here is derived from an EMBL/GenBank/DDBJ whole genome shotgun (WGS) entry which is preliminary data.</text>
</comment>
<organism evidence="1 2">
    <name type="scientific">Rotaria sordida</name>
    <dbReference type="NCBI Taxonomy" id="392033"/>
    <lineage>
        <taxon>Eukaryota</taxon>
        <taxon>Metazoa</taxon>
        <taxon>Spiralia</taxon>
        <taxon>Gnathifera</taxon>
        <taxon>Rotifera</taxon>
        <taxon>Eurotatoria</taxon>
        <taxon>Bdelloidea</taxon>
        <taxon>Philodinida</taxon>
        <taxon>Philodinidae</taxon>
        <taxon>Rotaria</taxon>
    </lineage>
</organism>
<reference evidence="1" key="1">
    <citation type="submission" date="2021-02" db="EMBL/GenBank/DDBJ databases">
        <authorList>
            <person name="Nowell W R."/>
        </authorList>
    </citation>
    <scope>NUCLEOTIDE SEQUENCE</scope>
</reference>
<evidence type="ECO:0000313" key="2">
    <source>
        <dbReference type="Proteomes" id="UP000663823"/>
    </source>
</evidence>